<dbReference type="EMBL" id="CAJVPV010002042">
    <property type="protein sequence ID" value="CAG8516172.1"/>
    <property type="molecule type" value="Genomic_DNA"/>
</dbReference>
<evidence type="ECO:0000256" key="3">
    <source>
        <dbReference type="PROSITE-ProRule" id="PRU00221"/>
    </source>
</evidence>
<dbReference type="OrthoDB" id="26681at2759"/>
<dbReference type="SUPFAM" id="SSF50729">
    <property type="entry name" value="PH domain-like"/>
    <property type="match status" value="1"/>
</dbReference>
<feature type="domain" description="BEACH-type PH" evidence="6">
    <location>
        <begin position="1332"/>
        <end position="1464"/>
    </location>
</feature>
<evidence type="ECO:0000259" key="5">
    <source>
        <dbReference type="PROSITE" id="PS50197"/>
    </source>
</evidence>
<dbReference type="Pfam" id="PF15787">
    <property type="entry name" value="DUF4704"/>
    <property type="match status" value="1"/>
</dbReference>
<reference evidence="7" key="1">
    <citation type="submission" date="2021-06" db="EMBL/GenBank/DDBJ databases">
        <authorList>
            <person name="Kallberg Y."/>
            <person name="Tangrot J."/>
            <person name="Rosling A."/>
        </authorList>
    </citation>
    <scope>NUCLEOTIDE SEQUENCE</scope>
    <source>
        <strain evidence="7">CL551</strain>
    </source>
</reference>
<evidence type="ECO:0000313" key="8">
    <source>
        <dbReference type="Proteomes" id="UP000789342"/>
    </source>
</evidence>
<feature type="compositionally biased region" description="Low complexity" evidence="4">
    <location>
        <begin position="1253"/>
        <end position="1265"/>
    </location>
</feature>
<dbReference type="Gene3D" id="1.10.1540.10">
    <property type="entry name" value="BEACH domain"/>
    <property type="match status" value="1"/>
</dbReference>
<dbReference type="CDD" id="cd06071">
    <property type="entry name" value="Beach"/>
    <property type="match status" value="1"/>
</dbReference>
<comment type="caution">
    <text evidence="7">The sequence shown here is derived from an EMBL/GenBank/DDBJ whole genome shotgun (WGS) entry which is preliminary data.</text>
</comment>
<feature type="non-terminal residue" evidence="7">
    <location>
        <position position="2169"/>
    </location>
</feature>
<dbReference type="InterPro" id="IPR036322">
    <property type="entry name" value="WD40_repeat_dom_sf"/>
</dbReference>
<evidence type="ECO:0000313" key="7">
    <source>
        <dbReference type="EMBL" id="CAG8516172.1"/>
    </source>
</evidence>
<dbReference type="Pfam" id="PF14844">
    <property type="entry name" value="PH_BEACH"/>
    <property type="match status" value="1"/>
</dbReference>
<dbReference type="PROSITE" id="PS50197">
    <property type="entry name" value="BEACH"/>
    <property type="match status" value="1"/>
</dbReference>
<dbReference type="Pfam" id="PF00400">
    <property type="entry name" value="WD40"/>
    <property type="match status" value="1"/>
</dbReference>
<dbReference type="InterPro" id="IPR019775">
    <property type="entry name" value="WD40_repeat_CS"/>
</dbReference>
<dbReference type="Pfam" id="PF02138">
    <property type="entry name" value="Beach"/>
    <property type="match status" value="1"/>
</dbReference>
<dbReference type="CDD" id="cd01201">
    <property type="entry name" value="PH_BEACH"/>
    <property type="match status" value="1"/>
</dbReference>
<proteinExistence type="predicted"/>
<dbReference type="InterPro" id="IPR015943">
    <property type="entry name" value="WD40/YVTN_repeat-like_dom_sf"/>
</dbReference>
<dbReference type="PANTHER" id="PTHR46108">
    <property type="entry name" value="BLUE CHEESE"/>
    <property type="match status" value="1"/>
</dbReference>
<dbReference type="InterPro" id="IPR031570">
    <property type="entry name" value="NBEA/BDCP_DUF4704"/>
</dbReference>
<dbReference type="SMART" id="SM00320">
    <property type="entry name" value="WD40"/>
    <property type="match status" value="5"/>
</dbReference>
<accession>A0A9N9F7L8</accession>
<feature type="domain" description="BEACH" evidence="5">
    <location>
        <begin position="1503"/>
        <end position="1798"/>
    </location>
</feature>
<feature type="compositionally biased region" description="Polar residues" evidence="4">
    <location>
        <begin position="1280"/>
        <end position="1292"/>
    </location>
</feature>
<dbReference type="SUPFAM" id="SSF50978">
    <property type="entry name" value="WD40 repeat-like"/>
    <property type="match status" value="1"/>
</dbReference>
<feature type="repeat" description="WD" evidence="3">
    <location>
        <begin position="1934"/>
        <end position="1975"/>
    </location>
</feature>
<evidence type="ECO:0000256" key="1">
    <source>
        <dbReference type="ARBA" id="ARBA00022574"/>
    </source>
</evidence>
<dbReference type="PROSITE" id="PS51783">
    <property type="entry name" value="PH_BEACH"/>
    <property type="match status" value="1"/>
</dbReference>
<dbReference type="PROSITE" id="PS00678">
    <property type="entry name" value="WD_REPEATS_1"/>
    <property type="match status" value="1"/>
</dbReference>
<dbReference type="InterPro" id="IPR000409">
    <property type="entry name" value="BEACH_dom"/>
</dbReference>
<dbReference type="PANTHER" id="PTHR46108:SF4">
    <property type="entry name" value="BLUE CHEESE"/>
    <property type="match status" value="1"/>
</dbReference>
<dbReference type="InterPro" id="IPR011993">
    <property type="entry name" value="PH-like_dom_sf"/>
</dbReference>
<evidence type="ECO:0000256" key="2">
    <source>
        <dbReference type="ARBA" id="ARBA00022737"/>
    </source>
</evidence>
<dbReference type="Gene3D" id="2.130.10.10">
    <property type="entry name" value="YVTN repeat-like/Quinoprotein amine dehydrogenase"/>
    <property type="match status" value="1"/>
</dbReference>
<gene>
    <name evidence="7" type="ORF">AMORRO_LOCUS3975</name>
</gene>
<dbReference type="PROSITE" id="PS50082">
    <property type="entry name" value="WD_REPEATS_2"/>
    <property type="match status" value="1"/>
</dbReference>
<dbReference type="SMART" id="SM01026">
    <property type="entry name" value="Beach"/>
    <property type="match status" value="1"/>
</dbReference>
<dbReference type="InterPro" id="IPR051944">
    <property type="entry name" value="BEACH_domain_protein"/>
</dbReference>
<dbReference type="PROSITE" id="PS50294">
    <property type="entry name" value="WD_REPEATS_REGION"/>
    <property type="match status" value="1"/>
</dbReference>
<dbReference type="SUPFAM" id="SSF81837">
    <property type="entry name" value="BEACH domain"/>
    <property type="match status" value="1"/>
</dbReference>
<dbReference type="FunFam" id="1.10.1540.10:FF:000002">
    <property type="entry name" value="WD repeat and FYVE domain containing 3"/>
    <property type="match status" value="1"/>
</dbReference>
<protein>
    <submittedName>
        <fullName evidence="7">12553_t:CDS:1</fullName>
    </submittedName>
</protein>
<keyword evidence="1 3" id="KW-0853">WD repeat</keyword>
<evidence type="ECO:0000256" key="4">
    <source>
        <dbReference type="SAM" id="MobiDB-lite"/>
    </source>
</evidence>
<dbReference type="InterPro" id="IPR001680">
    <property type="entry name" value="WD40_rpt"/>
</dbReference>
<dbReference type="InterPro" id="IPR023362">
    <property type="entry name" value="PH-BEACH_dom"/>
</dbReference>
<organism evidence="7 8">
    <name type="scientific">Acaulospora morrowiae</name>
    <dbReference type="NCBI Taxonomy" id="94023"/>
    <lineage>
        <taxon>Eukaryota</taxon>
        <taxon>Fungi</taxon>
        <taxon>Fungi incertae sedis</taxon>
        <taxon>Mucoromycota</taxon>
        <taxon>Glomeromycotina</taxon>
        <taxon>Glomeromycetes</taxon>
        <taxon>Diversisporales</taxon>
        <taxon>Acaulosporaceae</taxon>
        <taxon>Acaulospora</taxon>
    </lineage>
</organism>
<evidence type="ECO:0000259" key="6">
    <source>
        <dbReference type="PROSITE" id="PS51783"/>
    </source>
</evidence>
<sequence>RSRLTTSTMSLFVDGRFVEVSKCNYLLQPAPNRAIRTYIGTPKDIARKAGTGKAKLAWDLGPCYFFEDELDGDIIGVYYHLGPRYSSNFQDSLGQFQTYQTSTLLNMRLEALSRHRKDSPIELDNLAMVNAIRGNNSQTLPEDKIIFAFNASNVLVCGQNASILGAGLSEGTSQALALETANTKVILNAAVPKVERALRVPHGLAYLMGDPVTAVPYGMDDSIWKIGGSAVVLRLIERAETSTDLCKTVCTLIELIRFSWRNSEDMERIHGYEILAYLLKQKHGLLTMEILNLLLAFVGLNSTSPNDSVIINPLAYRFLILDFDLWKHSDEAVQRAHLQQFATFIQFSNHHHFNAKRLSKMHVVKKMLVALKTNVYPKGLLTEFVATLKIVVKYNFTTEVIRSIATFLVSTLNKPSLNRRVTRKDSPFKNNVDMNFTSENSRRSTQSIITDVRSLSVETMAKQVGVMVMEMLTEIVCDKLNPFYVNKFATTITNKWPLLFFSKDSNPLWVVCAARILSRLFHSQGANCINKFRASSEGFIVMQKLLPQWWYLSQLHQVLFTMLFGIDICDVPMDAPFDLFSLLTLFRAKDDTTRVVVPDVMPIILLMMKKGINTVVQLSYSIEKDLFARGTTRDDAAIKKIHIERKHQRRRSRSLSRDLEIIIDDEPAKETLSKLSHVEQTLIHFITNMYNNSSEFSELCCKSEIMDNFMEILFYIICSCDEISIETELYSKDLGVSFDADSSFDILLNNGTSSVLPILTAISRQSRNFLGDEDGEEMTSFSSSNNYLTVSPCASPLRASPVQSDLDDESDYGLIPPRSPTKRSTKKFDYADHKNDTVEILLEFIVSICVNSIVDPKVKSLNGLEHVLKSFPPSFLEHKIQFESYILLHALGSLRSTLQLDMSLLQDHRIVSNTARFSQIVVDAIYQGWFLNGQNQVYEFLTIVLEGIQRIEESGAKRINDQSIPILYRSLDRIILFKLSEIDQDSTEAEIIIEMLGKLIYHQKVIFSPYNTDLDFVRCLCYHLYRFLLYDNQEIWKLLMLQKPGEMSGMLKTRVKGIEYKELVEGFAKLLEMELNSFLAWIEARKVQLDALFQESISKVWEALIASEIKNCRDFLKSTHTKRMNKLRKIHKKISTELEFFDQYKVKTSQWSRHIQEIETSRYYKSIQDNIDHYNYIRDQWTKTSSDLFRERALWGSQTVDPEAKWRLDFTEGRCRMRKKLEQNEDLRLYSYRPKSSKYENVMKEGGNDSLQSPLTSSPIKSSSLEVPKIHPKRPKSPERQMTLTPNSNDLDTPNDDIESVGNSQFTESQAEIDEENAFEEDKNRKVLRSLENGDSVLDIYNISRILGLDACEGLLLLCKQNLYLIDGYFQTSDGEIVDIWDAPTKERDQYLQMLASHAGYSNDTSIKEKKHKSRKWAFEDIKEVHKRKFLFRDVALEIFFADGRNYLITFFLKERDTAYNKLVARATFSISGSESVIGTSNPLDAVSPVNSLPSAGLRFNLPSFFANSSLAELTSRWEKREISNFQYLMHLNTLAGRSYNDLTQYPVFPWILADYTSEELDLTKPETFRDLSKPMGAQTLERKKEFQIRYRSFDPTANATTPAFHYGTHYSSAMIVCSYLIRLEPFTQQYLKLQGGHFDHADRLFHSIAKAWLSATRDNMSDVRELIPEFFYLPEFLENANKFNFGVKQGTGEVIDSVILPPWACGDPKIFIHKHRQALESDYVSAHLHEWIDLIFGYKQQGPAAVEAVNVFHHLSYEGAIDLDAITDPVERSATTGIIYNFGQTPRQLFSQPHPARLTVASDPNNNIGNFKLHEKMEFLMQSMHPILDIRLQVHDIRLINDRLMAVSTQKVLVPPNYTYYVEWGYSDNSLRFHNLDTRKMMGLYENLHLQTISCACFADGRTFITGGTDAVVCIWRLKWPTKTPEFTFMKCLRGHSAKINCVTVSRSYSIIVSGSDDTTCIIWDLNRMKYVRQLQNHETCIQSVSINDTTGDILTCSGSIIRVWGINGDLMIKKDTQDPILCCVFYEGKQNEWLEKDVILTGHKRGVVKIWNKVLETISESENNVCKWDFTLRHTLKHENRVGPEYTADIVALLPSGTQKVIYSGDSTGKVFSWVLPDTKIESHWMPDGQSDVCSKCEVRFAVLGNLSNQYFAFYLNCVRTHFIPPL</sequence>
<name>A0A9N9F7L8_9GLOM</name>
<keyword evidence="2" id="KW-0677">Repeat</keyword>
<dbReference type="Proteomes" id="UP000789342">
    <property type="component" value="Unassembled WGS sequence"/>
</dbReference>
<dbReference type="Gene3D" id="2.30.29.30">
    <property type="entry name" value="Pleckstrin-homology domain (PH domain)/Phosphotyrosine-binding domain (PTB)"/>
    <property type="match status" value="1"/>
</dbReference>
<dbReference type="InterPro" id="IPR036372">
    <property type="entry name" value="BEACH_dom_sf"/>
</dbReference>
<feature type="region of interest" description="Disordered" evidence="4">
    <location>
        <begin position="1240"/>
        <end position="1296"/>
    </location>
</feature>
<keyword evidence="8" id="KW-1185">Reference proteome</keyword>